<evidence type="ECO:0000313" key="3">
    <source>
        <dbReference type="EMBL" id="TYR74632.1"/>
    </source>
</evidence>
<keyword evidence="2" id="KW-0732">Signal</keyword>
<dbReference type="PROSITE" id="PS51257">
    <property type="entry name" value="PROKAR_LIPOPROTEIN"/>
    <property type="match status" value="1"/>
</dbReference>
<evidence type="ECO:0000313" key="4">
    <source>
        <dbReference type="Proteomes" id="UP000323317"/>
    </source>
</evidence>
<accession>A0A5D4KBT0</accession>
<sequence length="238" mass="27446">MKKSLILLITTATLSLAACSEEEKDTATAVVESEDTQEVQSKEVNEEVKDETTKESEDGQTKGSEEELSEERKESIKQAEEIKKRVEKESEEELQAKINAQVPTDASDFEPNYENTEGMVQAYTTDILNNLNRQLALDEGGPFTMEEIKTWFSDFDALVIPINEYDDKLLEKNMDPKHFTKIEKYFDEITPLENYAWKINMKKVDTQNDKIHTSYWDMVVKPDELGNLRIHKLEISHD</sequence>
<organism evidence="3 4">
    <name type="scientific">Rossellomorea vietnamensis</name>
    <dbReference type="NCBI Taxonomy" id="218284"/>
    <lineage>
        <taxon>Bacteria</taxon>
        <taxon>Bacillati</taxon>
        <taxon>Bacillota</taxon>
        <taxon>Bacilli</taxon>
        <taxon>Bacillales</taxon>
        <taxon>Bacillaceae</taxon>
        <taxon>Rossellomorea</taxon>
    </lineage>
</organism>
<dbReference type="AlphaFoldDB" id="A0A5D4KBT0"/>
<evidence type="ECO:0000256" key="1">
    <source>
        <dbReference type="SAM" id="MobiDB-lite"/>
    </source>
</evidence>
<dbReference type="EMBL" id="VTEH01000011">
    <property type="protein sequence ID" value="TYR74632.1"/>
    <property type="molecule type" value="Genomic_DNA"/>
</dbReference>
<evidence type="ECO:0008006" key="5">
    <source>
        <dbReference type="Google" id="ProtNLM"/>
    </source>
</evidence>
<reference evidence="3 4" key="1">
    <citation type="submission" date="2019-08" db="EMBL/GenBank/DDBJ databases">
        <title>Bacillus genomes from the desert of Cuatro Cienegas, Coahuila.</title>
        <authorList>
            <person name="Olmedo-Alvarez G."/>
        </authorList>
    </citation>
    <scope>NUCLEOTIDE SEQUENCE [LARGE SCALE GENOMIC DNA]</scope>
    <source>
        <strain evidence="3 4">CH40_1T</strain>
    </source>
</reference>
<protein>
    <recommendedName>
        <fullName evidence="5">Lipoprotein</fullName>
    </recommendedName>
</protein>
<proteinExistence type="predicted"/>
<feature type="chain" id="PRO_5022749311" description="Lipoprotein" evidence="2">
    <location>
        <begin position="18"/>
        <end position="238"/>
    </location>
</feature>
<dbReference type="Proteomes" id="UP000323317">
    <property type="component" value="Unassembled WGS sequence"/>
</dbReference>
<feature type="region of interest" description="Disordered" evidence="1">
    <location>
        <begin position="20"/>
        <end position="76"/>
    </location>
</feature>
<evidence type="ECO:0000256" key="2">
    <source>
        <dbReference type="SAM" id="SignalP"/>
    </source>
</evidence>
<gene>
    <name evidence="3" type="ORF">FZC79_14270</name>
</gene>
<feature type="signal peptide" evidence="2">
    <location>
        <begin position="1"/>
        <end position="17"/>
    </location>
</feature>
<dbReference type="RefSeq" id="WP_148947457.1">
    <property type="nucleotide sequence ID" value="NZ_VTEH01000011.1"/>
</dbReference>
<comment type="caution">
    <text evidence="3">The sequence shown here is derived from an EMBL/GenBank/DDBJ whole genome shotgun (WGS) entry which is preliminary data.</text>
</comment>
<feature type="compositionally biased region" description="Basic and acidic residues" evidence="1">
    <location>
        <begin position="40"/>
        <end position="76"/>
    </location>
</feature>
<name>A0A5D4KBT0_9BACI</name>